<sequence>MNLTAEEFIAKFRGSPIAILIS</sequence>
<dbReference type="Proteomes" id="UP000320674">
    <property type="component" value="Unassembled WGS sequence"/>
</dbReference>
<dbReference type="EMBL" id="SFAZ01000087">
    <property type="protein sequence ID" value="TRU77255.1"/>
    <property type="molecule type" value="Genomic_DNA"/>
</dbReference>
<organism evidence="1 2">
    <name type="scientific">Microcystis viridis Mv_BB_P_19951000_S68D</name>
    <dbReference type="NCBI Taxonomy" id="2486270"/>
    <lineage>
        <taxon>Bacteria</taxon>
        <taxon>Bacillati</taxon>
        <taxon>Cyanobacteriota</taxon>
        <taxon>Cyanophyceae</taxon>
        <taxon>Oscillatoriophycideae</taxon>
        <taxon>Chroococcales</taxon>
        <taxon>Microcystaceae</taxon>
        <taxon>Microcystis</taxon>
    </lineage>
</organism>
<reference evidence="1 2" key="1">
    <citation type="submission" date="2019-01" db="EMBL/GenBank/DDBJ databases">
        <title>Coherence of Microcystis species and biogeography revealed through population genomics.</title>
        <authorList>
            <person name="Perez-Carrascal O.M."/>
            <person name="Terrat Y."/>
            <person name="Giani A."/>
            <person name="Fortin N."/>
            <person name="Tromas N."/>
            <person name="Shapiro B.J."/>
        </authorList>
    </citation>
    <scope>NUCLEOTIDE SEQUENCE [LARGE SCALE GENOMIC DNA]</scope>
    <source>
        <strain evidence="1">Mv_BB_P_19951000_S68D</strain>
    </source>
</reference>
<proteinExistence type="predicted"/>
<evidence type="ECO:0000313" key="1">
    <source>
        <dbReference type="EMBL" id="TRU77255.1"/>
    </source>
</evidence>
<gene>
    <name evidence="1" type="ORF">EWV77_05970</name>
</gene>
<accession>A0A552I195</accession>
<evidence type="ECO:0000313" key="2">
    <source>
        <dbReference type="Proteomes" id="UP000320674"/>
    </source>
</evidence>
<protein>
    <submittedName>
        <fullName evidence="1">Uncharacterized protein</fullName>
    </submittedName>
</protein>
<comment type="caution">
    <text evidence="1">The sequence shown here is derived from an EMBL/GenBank/DDBJ whole genome shotgun (WGS) entry which is preliminary data.</text>
</comment>
<name>A0A552I195_MICVR</name>
<dbReference type="AlphaFoldDB" id="A0A552I195"/>